<comment type="caution">
    <text evidence="1">The sequence shown here is derived from an EMBL/GenBank/DDBJ whole genome shotgun (WGS) entry which is preliminary data.</text>
</comment>
<gene>
    <name evidence="1" type="ORF">ACFQPS_05610</name>
</gene>
<dbReference type="EMBL" id="JBHTCM010000006">
    <property type="protein sequence ID" value="MFC7332631.1"/>
    <property type="molecule type" value="Genomic_DNA"/>
</dbReference>
<accession>A0ABW2KTT0</accession>
<name>A0ABW2KTT0_9PROT</name>
<dbReference type="RefSeq" id="WP_377357156.1">
    <property type="nucleotide sequence ID" value="NZ_JBHTCM010000006.1"/>
</dbReference>
<proteinExistence type="predicted"/>
<organism evidence="1 2">
    <name type="scientific">Rhodocista pekingensis</name>
    <dbReference type="NCBI Taxonomy" id="201185"/>
    <lineage>
        <taxon>Bacteria</taxon>
        <taxon>Pseudomonadati</taxon>
        <taxon>Pseudomonadota</taxon>
        <taxon>Alphaproteobacteria</taxon>
        <taxon>Rhodospirillales</taxon>
        <taxon>Azospirillaceae</taxon>
        <taxon>Rhodocista</taxon>
    </lineage>
</organism>
<reference evidence="2" key="1">
    <citation type="journal article" date="2019" name="Int. J. Syst. Evol. Microbiol.">
        <title>The Global Catalogue of Microorganisms (GCM) 10K type strain sequencing project: providing services to taxonomists for standard genome sequencing and annotation.</title>
        <authorList>
            <consortium name="The Broad Institute Genomics Platform"/>
            <consortium name="The Broad Institute Genome Sequencing Center for Infectious Disease"/>
            <person name="Wu L."/>
            <person name="Ma J."/>
        </authorList>
    </citation>
    <scope>NUCLEOTIDE SEQUENCE [LARGE SCALE GENOMIC DNA]</scope>
    <source>
        <strain evidence="2">CGMCC 1.16275</strain>
    </source>
</reference>
<protein>
    <submittedName>
        <fullName evidence="1">Uncharacterized protein</fullName>
    </submittedName>
</protein>
<evidence type="ECO:0000313" key="2">
    <source>
        <dbReference type="Proteomes" id="UP001596456"/>
    </source>
</evidence>
<sequence>MPGYTRFLEVFLTGPGGWTDFHADIKPQLQYQSTKHALRAARLISIKTSLFGSDVTSVVPKPPPKDVDRYNYMTVAVPVADIDRATTTPAYRTYMRWAGDLAQVGKIRINCHGDGKGNLLMGSRDRKSVDSTTARKLVTWLNANGMAAPRFTGGTGLPFDKADKGFITLSMAFCMAARGASGPAFTEPIFDVVNPGPNSAVADAVDAFVALGWHGIEVTGSNEIIRSSSTGMQSVVTMPTTVAAATSAATFAAKKAPAVAFLPGRLPSGTGATLTVPVPFKVAYDATVSKGTITVPDWYRVFRTADGWRIEPPAFHVPSGWAVEPGAGGYGGTITTPFGWDVTPASGTDAGGGISNAGASLVLPPGGRPAAAVQDLRKSVVKVRAIS</sequence>
<evidence type="ECO:0000313" key="1">
    <source>
        <dbReference type="EMBL" id="MFC7332631.1"/>
    </source>
</evidence>
<keyword evidence="2" id="KW-1185">Reference proteome</keyword>
<dbReference type="Proteomes" id="UP001596456">
    <property type="component" value="Unassembled WGS sequence"/>
</dbReference>